<proteinExistence type="predicted"/>
<feature type="region of interest" description="Disordered" evidence="1">
    <location>
        <begin position="179"/>
        <end position="205"/>
    </location>
</feature>
<dbReference type="AlphaFoldDB" id="A0A543AT89"/>
<protein>
    <submittedName>
        <fullName evidence="5">Uncharacterized protein YcnI</fullName>
    </submittedName>
</protein>
<gene>
    <name evidence="5" type="ORF">FB566_1324</name>
</gene>
<accession>A0A543AT89</accession>
<dbReference type="InterPro" id="IPR038507">
    <property type="entry name" value="YcnI-like_sf"/>
</dbReference>
<sequence length="240" mass="24615">MSGLVRRVGMTLAAAAVGVLVFAAPAAAHVTISPGEATAGSYSRFDLRVPNESDEAATVRLEVNFPEDAPLASVRTIAVPGWTAETEIRDLDTPVDVHGREITEAVSKITWTADSDDDGIQPGQFAEFGVSAGPLPESGVLIFKVIQVYSDGSESAWIDEPTEDGSEPAEPAPVLTIVEGEGDHGTSGTDTDTTADGDEAAAASDSNGTPLVISLVAAGVAVVALVIAVLAFRKRAATDS</sequence>
<keyword evidence="3" id="KW-0732">Signal</keyword>
<dbReference type="OrthoDB" id="9810871at2"/>
<dbReference type="RefSeq" id="WP_142036262.1">
    <property type="nucleotide sequence ID" value="NZ_JBHTGS010000001.1"/>
</dbReference>
<comment type="caution">
    <text evidence="5">The sequence shown here is derived from an EMBL/GenBank/DDBJ whole genome shotgun (WGS) entry which is preliminary data.</text>
</comment>
<feature type="domain" description="YncI copper-binding" evidence="4">
    <location>
        <begin position="29"/>
        <end position="177"/>
    </location>
</feature>
<dbReference type="Pfam" id="PF07987">
    <property type="entry name" value="DUF1775"/>
    <property type="match status" value="1"/>
</dbReference>
<evidence type="ECO:0000313" key="5">
    <source>
        <dbReference type="EMBL" id="TQL75809.1"/>
    </source>
</evidence>
<evidence type="ECO:0000256" key="1">
    <source>
        <dbReference type="SAM" id="MobiDB-lite"/>
    </source>
</evidence>
<feature type="chain" id="PRO_5038665550" evidence="3">
    <location>
        <begin position="29"/>
        <end position="240"/>
    </location>
</feature>
<evidence type="ECO:0000259" key="4">
    <source>
        <dbReference type="Pfam" id="PF07987"/>
    </source>
</evidence>
<feature type="signal peptide" evidence="3">
    <location>
        <begin position="1"/>
        <end position="28"/>
    </location>
</feature>
<evidence type="ECO:0000256" key="3">
    <source>
        <dbReference type="SAM" id="SignalP"/>
    </source>
</evidence>
<feature type="transmembrane region" description="Helical" evidence="2">
    <location>
        <begin position="211"/>
        <end position="232"/>
    </location>
</feature>
<reference evidence="5 6" key="1">
    <citation type="submission" date="2019-06" db="EMBL/GenBank/DDBJ databases">
        <title>Sequencing the genomes of 1000 actinobacteria strains.</title>
        <authorList>
            <person name="Klenk H.-P."/>
        </authorList>
    </citation>
    <scope>NUCLEOTIDE SEQUENCE [LARGE SCALE GENOMIC DNA]</scope>
    <source>
        <strain evidence="5 6">DSM 45928</strain>
    </source>
</reference>
<dbReference type="EMBL" id="VFOW01000001">
    <property type="protein sequence ID" value="TQL75809.1"/>
    <property type="molecule type" value="Genomic_DNA"/>
</dbReference>
<dbReference type="Proteomes" id="UP000317043">
    <property type="component" value="Unassembled WGS sequence"/>
</dbReference>
<keyword evidence="6" id="KW-1185">Reference proteome</keyword>
<evidence type="ECO:0000256" key="2">
    <source>
        <dbReference type="SAM" id="Phobius"/>
    </source>
</evidence>
<organism evidence="5 6">
    <name type="scientific">Stackebrandtia endophytica</name>
    <dbReference type="NCBI Taxonomy" id="1496996"/>
    <lineage>
        <taxon>Bacteria</taxon>
        <taxon>Bacillati</taxon>
        <taxon>Actinomycetota</taxon>
        <taxon>Actinomycetes</taxon>
        <taxon>Glycomycetales</taxon>
        <taxon>Glycomycetaceae</taxon>
        <taxon>Stackebrandtia</taxon>
    </lineage>
</organism>
<evidence type="ECO:0000313" key="6">
    <source>
        <dbReference type="Proteomes" id="UP000317043"/>
    </source>
</evidence>
<dbReference type="InParanoid" id="A0A543AT89"/>
<dbReference type="InterPro" id="IPR012533">
    <property type="entry name" value="YcnI-copper_dom"/>
</dbReference>
<keyword evidence="2" id="KW-0812">Transmembrane</keyword>
<dbReference type="Gene3D" id="2.60.40.2230">
    <property type="entry name" value="Uncharacterised protein YcnI-like PF07987, DUF1775"/>
    <property type="match status" value="1"/>
</dbReference>
<keyword evidence="2" id="KW-1133">Transmembrane helix</keyword>
<name>A0A543AT89_9ACTN</name>
<keyword evidence="2" id="KW-0472">Membrane</keyword>
<dbReference type="CDD" id="cd08545">
    <property type="entry name" value="YcnI_like"/>
    <property type="match status" value="1"/>
</dbReference>